<reference evidence="1 2" key="1">
    <citation type="submission" date="2021-01" db="EMBL/GenBank/DDBJ databases">
        <title>Whole genome shotgun sequence of Verrucosispora gifhornensis NBRC 16317.</title>
        <authorList>
            <person name="Komaki H."/>
            <person name="Tamura T."/>
        </authorList>
    </citation>
    <scope>NUCLEOTIDE SEQUENCE [LARGE SCALE GENOMIC DNA]</scope>
    <source>
        <strain evidence="1 2">NBRC 16317</strain>
    </source>
</reference>
<gene>
    <name evidence="1" type="ORF">Vgi01_58260</name>
</gene>
<dbReference type="Proteomes" id="UP000647860">
    <property type="component" value="Unassembled WGS sequence"/>
</dbReference>
<accession>A0ABQ4IMK7</accession>
<comment type="caution">
    <text evidence="1">The sequence shown here is derived from an EMBL/GenBank/DDBJ whole genome shotgun (WGS) entry which is preliminary data.</text>
</comment>
<dbReference type="EMBL" id="BOPA01000065">
    <property type="protein sequence ID" value="GIJ19142.1"/>
    <property type="molecule type" value="Genomic_DNA"/>
</dbReference>
<sequence length="69" mass="7575">MRCPKPEPTGDGKYRLTIRRRSPMPTVMCPALRLEGAEGHLLMCLVPRPGAVRSSVTPCASTIQKVTVR</sequence>
<proteinExistence type="predicted"/>
<name>A0ABQ4IMK7_9ACTN</name>
<evidence type="ECO:0000313" key="2">
    <source>
        <dbReference type="Proteomes" id="UP000647860"/>
    </source>
</evidence>
<organism evidence="1 2">
    <name type="scientific">Micromonospora gifhornensis</name>
    <dbReference type="NCBI Taxonomy" id="84594"/>
    <lineage>
        <taxon>Bacteria</taxon>
        <taxon>Bacillati</taxon>
        <taxon>Actinomycetota</taxon>
        <taxon>Actinomycetes</taxon>
        <taxon>Micromonosporales</taxon>
        <taxon>Micromonosporaceae</taxon>
        <taxon>Micromonospora</taxon>
    </lineage>
</organism>
<protein>
    <submittedName>
        <fullName evidence="1">Uncharacterized protein</fullName>
    </submittedName>
</protein>
<keyword evidence="2" id="KW-1185">Reference proteome</keyword>
<evidence type="ECO:0000313" key="1">
    <source>
        <dbReference type="EMBL" id="GIJ19142.1"/>
    </source>
</evidence>